<evidence type="ECO:0000256" key="4">
    <source>
        <dbReference type="ARBA" id="ARBA00022692"/>
    </source>
</evidence>
<feature type="domain" description="MacB-like periplasmic core" evidence="9">
    <location>
        <begin position="21"/>
        <end position="256"/>
    </location>
</feature>
<proteinExistence type="inferred from homology"/>
<comment type="similarity">
    <text evidence="2">Belongs to the ABC-4 integral membrane protein family. LolC/E subfamily.</text>
</comment>
<evidence type="ECO:0000259" key="8">
    <source>
        <dbReference type="Pfam" id="PF02687"/>
    </source>
</evidence>
<dbReference type="Pfam" id="PF02687">
    <property type="entry name" value="FtsX"/>
    <property type="match status" value="1"/>
</dbReference>
<keyword evidence="11" id="KW-1185">Reference proteome</keyword>
<evidence type="ECO:0000313" key="10">
    <source>
        <dbReference type="EMBL" id="RXK49924.1"/>
    </source>
</evidence>
<comment type="subcellular location">
    <subcellularLocation>
        <location evidence="1">Cell membrane</location>
        <topology evidence="1">Multi-pass membrane protein</topology>
    </subcellularLocation>
</comment>
<keyword evidence="5 7" id="KW-1133">Transmembrane helix</keyword>
<feature type="domain" description="ABC3 transporter permease C-terminal" evidence="8">
    <location>
        <begin position="290"/>
        <end position="412"/>
    </location>
</feature>
<evidence type="ECO:0000256" key="6">
    <source>
        <dbReference type="ARBA" id="ARBA00023136"/>
    </source>
</evidence>
<gene>
    <name evidence="10" type="ORF">ESB04_07055</name>
</gene>
<feature type="transmembrane region" description="Helical" evidence="7">
    <location>
        <begin position="285"/>
        <end position="306"/>
    </location>
</feature>
<evidence type="ECO:0000256" key="2">
    <source>
        <dbReference type="ARBA" id="ARBA00005236"/>
    </source>
</evidence>
<feature type="transmembrane region" description="Helical" evidence="7">
    <location>
        <begin position="333"/>
        <end position="360"/>
    </location>
</feature>
<dbReference type="InterPro" id="IPR025857">
    <property type="entry name" value="MacB_PCD"/>
</dbReference>
<dbReference type="OrthoDB" id="9770036at2"/>
<dbReference type="InterPro" id="IPR003838">
    <property type="entry name" value="ABC3_permease_C"/>
</dbReference>
<dbReference type="InterPro" id="IPR051447">
    <property type="entry name" value="Lipoprotein-release_system"/>
</dbReference>
<dbReference type="Proteomes" id="UP000289455">
    <property type="component" value="Unassembled WGS sequence"/>
</dbReference>
<reference evidence="10 11" key="1">
    <citation type="submission" date="2019-01" db="EMBL/GenBank/DDBJ databases">
        <title>Cytophagaceae bacterium strain CAR-16.</title>
        <authorList>
            <person name="Chen W.-M."/>
        </authorList>
    </citation>
    <scope>NUCLEOTIDE SEQUENCE [LARGE SCALE GENOMIC DNA]</scope>
    <source>
        <strain evidence="10 11">CAR-16</strain>
    </source>
</reference>
<evidence type="ECO:0000256" key="5">
    <source>
        <dbReference type="ARBA" id="ARBA00022989"/>
    </source>
</evidence>
<keyword evidence="6 7" id="KW-0472">Membrane</keyword>
<dbReference type="GO" id="GO:0044874">
    <property type="term" value="P:lipoprotein localization to outer membrane"/>
    <property type="evidence" value="ECO:0007669"/>
    <property type="project" value="TreeGrafter"/>
</dbReference>
<dbReference type="Pfam" id="PF12704">
    <property type="entry name" value="MacB_PCD"/>
    <property type="match status" value="1"/>
</dbReference>
<dbReference type="EMBL" id="SDHY01000003">
    <property type="protein sequence ID" value="RXK49924.1"/>
    <property type="molecule type" value="Genomic_DNA"/>
</dbReference>
<comment type="caution">
    <text evidence="10">The sequence shown here is derived from an EMBL/GenBank/DDBJ whole genome shotgun (WGS) entry which is preliminary data.</text>
</comment>
<evidence type="ECO:0000256" key="3">
    <source>
        <dbReference type="ARBA" id="ARBA00022475"/>
    </source>
</evidence>
<dbReference type="AlphaFoldDB" id="A0A4V1M5J4"/>
<organism evidence="10 11">
    <name type="scientific">Aquirufa rosea</name>
    <dbReference type="NCBI Taxonomy" id="2509241"/>
    <lineage>
        <taxon>Bacteria</taxon>
        <taxon>Pseudomonadati</taxon>
        <taxon>Bacteroidota</taxon>
        <taxon>Cytophagia</taxon>
        <taxon>Cytophagales</taxon>
        <taxon>Flectobacillaceae</taxon>
        <taxon>Aquirufa</taxon>
    </lineage>
</organism>
<sequence length="419" mass="46085">MNYKLIQNIAISLLLARWRQTLVAAIGVTFSITMFITLLSFMSGLNDLLDGLILNRTPHVRLYKEIKASDFQPIDLHSKNSHAYNFIRSVKPKSEKLEIQNSAAIIKNLKSDPRVLGVAPKVTAQVFFNVGSIEMTGVINGVDPEAENKLFFFNDYVTAGNFMDLKNIPNSIILGKGAAEKMLAQIGDVVQVTSSKGDRIALKVVGFFQSGLQDVDNIQSYASISTTQKLLGESNNYLTDLQVKLNNILLAPEVAKEYQKIYEIEAVDIQTANSQFETGSSVRSLISYAVGITLLIVAGFGIYNILNMMIYEKMDSIAILKAVGFSGRDVNRIFILIALSIGVFGGFLGLLGGFGLSALIDQIPFNTNSLPTVKTYPINYNPRYYLIGSSFALITTYLAGYFPSRKASKIDPVIIIRGK</sequence>
<name>A0A4V1M5J4_9BACT</name>
<evidence type="ECO:0000259" key="9">
    <source>
        <dbReference type="Pfam" id="PF12704"/>
    </source>
</evidence>
<dbReference type="RefSeq" id="WP_129027021.1">
    <property type="nucleotide sequence ID" value="NZ_SDHY01000003.1"/>
</dbReference>
<feature type="transmembrane region" description="Helical" evidence="7">
    <location>
        <begin position="384"/>
        <end position="402"/>
    </location>
</feature>
<evidence type="ECO:0000256" key="1">
    <source>
        <dbReference type="ARBA" id="ARBA00004651"/>
    </source>
</evidence>
<dbReference type="PANTHER" id="PTHR30489:SF0">
    <property type="entry name" value="LIPOPROTEIN-RELEASING SYSTEM TRANSMEMBRANE PROTEIN LOLE"/>
    <property type="match status" value="1"/>
</dbReference>
<evidence type="ECO:0000256" key="7">
    <source>
        <dbReference type="SAM" id="Phobius"/>
    </source>
</evidence>
<feature type="transmembrane region" description="Helical" evidence="7">
    <location>
        <begin position="21"/>
        <end position="42"/>
    </location>
</feature>
<keyword evidence="3" id="KW-1003">Cell membrane</keyword>
<evidence type="ECO:0000313" key="11">
    <source>
        <dbReference type="Proteomes" id="UP000289455"/>
    </source>
</evidence>
<dbReference type="PANTHER" id="PTHR30489">
    <property type="entry name" value="LIPOPROTEIN-RELEASING SYSTEM TRANSMEMBRANE PROTEIN LOLE"/>
    <property type="match status" value="1"/>
</dbReference>
<keyword evidence="4 7" id="KW-0812">Transmembrane</keyword>
<accession>A0A4V1M5J4</accession>
<protein>
    <submittedName>
        <fullName evidence="10">ABC transporter permease</fullName>
    </submittedName>
</protein>
<dbReference type="GO" id="GO:0098797">
    <property type="term" value="C:plasma membrane protein complex"/>
    <property type="evidence" value="ECO:0007669"/>
    <property type="project" value="TreeGrafter"/>
</dbReference>